<dbReference type="HOGENOM" id="CLU_3270888_0_0_6"/>
<keyword evidence="2" id="KW-1185">Reference proteome</keyword>
<dbReference type="KEGG" id="hch:HCH_03880"/>
<organism evidence="1 2">
    <name type="scientific">Hahella chejuensis (strain KCTC 2396)</name>
    <dbReference type="NCBI Taxonomy" id="349521"/>
    <lineage>
        <taxon>Bacteria</taxon>
        <taxon>Pseudomonadati</taxon>
        <taxon>Pseudomonadota</taxon>
        <taxon>Gammaproteobacteria</taxon>
        <taxon>Oceanospirillales</taxon>
        <taxon>Hahellaceae</taxon>
        <taxon>Hahella</taxon>
    </lineage>
</organism>
<protein>
    <submittedName>
        <fullName evidence="1">Uncharacterized protein</fullName>
    </submittedName>
</protein>
<dbReference type="Proteomes" id="UP000000238">
    <property type="component" value="Chromosome"/>
</dbReference>
<proteinExistence type="predicted"/>
<gene>
    <name evidence="1" type="ordered locus">HCH_03880</name>
</gene>
<dbReference type="AlphaFoldDB" id="Q2SFG7"/>
<evidence type="ECO:0000313" key="1">
    <source>
        <dbReference type="EMBL" id="ABC30607.1"/>
    </source>
</evidence>
<evidence type="ECO:0000313" key="2">
    <source>
        <dbReference type="Proteomes" id="UP000000238"/>
    </source>
</evidence>
<name>Q2SFG7_HAHCH</name>
<accession>Q2SFG7</accession>
<dbReference type="EMBL" id="CP000155">
    <property type="protein sequence ID" value="ABC30607.1"/>
    <property type="molecule type" value="Genomic_DNA"/>
</dbReference>
<sequence length="41" mass="4337">MAQPRLNTVRIICAAQALAPEGEYHAGIESGTMGAVIARIR</sequence>
<reference evidence="1 2" key="1">
    <citation type="journal article" date="2005" name="Nucleic Acids Res.">
        <title>Genomic blueprint of Hahella chejuensis, a marine microbe producing an algicidal agent.</title>
        <authorList>
            <person name="Jeong H."/>
            <person name="Yim J.H."/>
            <person name="Lee C."/>
            <person name="Choi S.-H."/>
            <person name="Park Y.K."/>
            <person name="Yoon S.H."/>
            <person name="Hur C.-G."/>
            <person name="Kang H.-Y."/>
            <person name="Kim D."/>
            <person name="Lee H.H."/>
            <person name="Park K.H."/>
            <person name="Park S.-H."/>
            <person name="Park H.-S."/>
            <person name="Lee H.K."/>
            <person name="Oh T.K."/>
            <person name="Kim J.F."/>
        </authorList>
    </citation>
    <scope>NUCLEOTIDE SEQUENCE [LARGE SCALE GENOMIC DNA]</scope>
    <source>
        <strain evidence="1 2">KCTC 2396</strain>
    </source>
</reference>